<evidence type="ECO:0000256" key="1">
    <source>
        <dbReference type="SAM" id="Phobius"/>
    </source>
</evidence>
<accession>A0A0F9LC58</accession>
<dbReference type="EMBL" id="LAZR01007504">
    <property type="protein sequence ID" value="KKM84851.1"/>
    <property type="molecule type" value="Genomic_DNA"/>
</dbReference>
<evidence type="ECO:0000313" key="2">
    <source>
        <dbReference type="EMBL" id="KKM84851.1"/>
    </source>
</evidence>
<keyword evidence="1" id="KW-0812">Transmembrane</keyword>
<dbReference type="AlphaFoldDB" id="A0A0F9LC58"/>
<proteinExistence type="predicted"/>
<comment type="caution">
    <text evidence="2">The sequence shown here is derived from an EMBL/GenBank/DDBJ whole genome shotgun (WGS) entry which is preliminary data.</text>
</comment>
<protein>
    <submittedName>
        <fullName evidence="2">Uncharacterized protein</fullName>
    </submittedName>
</protein>
<name>A0A0F9LC58_9ZZZZ</name>
<keyword evidence="1" id="KW-1133">Transmembrane helix</keyword>
<gene>
    <name evidence="2" type="ORF">LCGC14_1295100</name>
</gene>
<sequence>MNKTILGEVVMTIWNWLLVIGCVLLWIGCALLIGQLTSEWKQMEYDAAKRECQRKWGVDTW</sequence>
<keyword evidence="1" id="KW-0472">Membrane</keyword>
<feature type="transmembrane region" description="Helical" evidence="1">
    <location>
        <begin position="13"/>
        <end position="33"/>
    </location>
</feature>
<dbReference type="PROSITE" id="PS51257">
    <property type="entry name" value="PROKAR_LIPOPROTEIN"/>
    <property type="match status" value="1"/>
</dbReference>
<organism evidence="2">
    <name type="scientific">marine sediment metagenome</name>
    <dbReference type="NCBI Taxonomy" id="412755"/>
    <lineage>
        <taxon>unclassified sequences</taxon>
        <taxon>metagenomes</taxon>
        <taxon>ecological metagenomes</taxon>
    </lineage>
</organism>
<reference evidence="2" key="1">
    <citation type="journal article" date="2015" name="Nature">
        <title>Complex archaea that bridge the gap between prokaryotes and eukaryotes.</title>
        <authorList>
            <person name="Spang A."/>
            <person name="Saw J.H."/>
            <person name="Jorgensen S.L."/>
            <person name="Zaremba-Niedzwiedzka K."/>
            <person name="Martijn J."/>
            <person name="Lind A.E."/>
            <person name="van Eijk R."/>
            <person name="Schleper C."/>
            <person name="Guy L."/>
            <person name="Ettema T.J."/>
        </authorList>
    </citation>
    <scope>NUCLEOTIDE SEQUENCE</scope>
</reference>